<evidence type="ECO:0000256" key="1">
    <source>
        <dbReference type="ARBA" id="ARBA00001974"/>
    </source>
</evidence>
<keyword evidence="3 11" id="KW-0963">Cytoplasm</keyword>
<evidence type="ECO:0000313" key="14">
    <source>
        <dbReference type="EMBL" id="KMO30947.1"/>
    </source>
</evidence>
<keyword evidence="10 11" id="KW-0520">NAD</keyword>
<dbReference type="PRINTS" id="PR00411">
    <property type="entry name" value="PNDRDTASEI"/>
</dbReference>
<dbReference type="GO" id="GO:0047151">
    <property type="term" value="F:tRNA (uracil(54)-C5)-methyltransferase activity, 5,10-methylenetetrahydrofolate-dependent"/>
    <property type="evidence" value="ECO:0007669"/>
    <property type="project" value="UniProtKB-UniRule"/>
</dbReference>
<dbReference type="AlphaFoldDB" id="A0A0J6SB20"/>
<dbReference type="OrthoDB" id="9803114at2"/>
<dbReference type="InterPro" id="IPR040131">
    <property type="entry name" value="MnmG_N"/>
</dbReference>
<dbReference type="GO" id="GO:0050660">
    <property type="term" value="F:flavin adenine dinucleotide binding"/>
    <property type="evidence" value="ECO:0007669"/>
    <property type="project" value="UniProtKB-UniRule"/>
</dbReference>
<evidence type="ECO:0000256" key="10">
    <source>
        <dbReference type="ARBA" id="ARBA00023027"/>
    </source>
</evidence>
<dbReference type="Pfam" id="PF01134">
    <property type="entry name" value="GIDA"/>
    <property type="match status" value="1"/>
</dbReference>
<name>A0A0J6SB20_9HYPH</name>
<evidence type="ECO:0000313" key="15">
    <source>
        <dbReference type="Proteomes" id="UP000035955"/>
    </source>
</evidence>
<dbReference type="GO" id="GO:0002098">
    <property type="term" value="P:tRNA wobble uridine modification"/>
    <property type="evidence" value="ECO:0007669"/>
    <property type="project" value="TreeGrafter"/>
</dbReference>
<evidence type="ECO:0000259" key="13">
    <source>
        <dbReference type="Pfam" id="PF01134"/>
    </source>
</evidence>
<keyword evidence="5 11" id="KW-0285">Flavoprotein</keyword>
<comment type="catalytic activity">
    <reaction evidence="11">
        <text>uridine(54) in tRNA + (6R)-5,10-methylene-5,6,7,8-tetrahydrofolate + NADH + H(+) = 5-methyluridine(54) in tRNA + (6S)-5,6,7,8-tetrahydrofolate + NAD(+)</text>
        <dbReference type="Rhea" id="RHEA:16873"/>
        <dbReference type="Rhea" id="RHEA-COMP:10167"/>
        <dbReference type="Rhea" id="RHEA-COMP:10193"/>
        <dbReference type="ChEBI" id="CHEBI:15378"/>
        <dbReference type="ChEBI" id="CHEBI:15636"/>
        <dbReference type="ChEBI" id="CHEBI:57453"/>
        <dbReference type="ChEBI" id="CHEBI:57540"/>
        <dbReference type="ChEBI" id="CHEBI:57945"/>
        <dbReference type="ChEBI" id="CHEBI:65315"/>
        <dbReference type="ChEBI" id="CHEBI:74447"/>
        <dbReference type="EC" id="2.1.1.74"/>
    </reaction>
</comment>
<comment type="caution">
    <text evidence="14">The sequence shown here is derived from an EMBL/GenBank/DDBJ whole genome shotgun (WGS) entry which is preliminary data.</text>
</comment>
<feature type="domain" description="MnmG N-terminal" evidence="13">
    <location>
        <begin position="7"/>
        <end position="379"/>
    </location>
</feature>
<evidence type="ECO:0000256" key="3">
    <source>
        <dbReference type="ARBA" id="ARBA00022490"/>
    </source>
</evidence>
<comment type="catalytic activity">
    <reaction evidence="11">
        <text>uridine(54) in tRNA + (6R)-5,10-methylene-5,6,7,8-tetrahydrofolate + NADPH + H(+) = 5-methyluridine(54) in tRNA + (6S)-5,6,7,8-tetrahydrofolate + NADP(+)</text>
        <dbReference type="Rhea" id="RHEA:62372"/>
        <dbReference type="Rhea" id="RHEA-COMP:10167"/>
        <dbReference type="Rhea" id="RHEA-COMP:10193"/>
        <dbReference type="ChEBI" id="CHEBI:15378"/>
        <dbReference type="ChEBI" id="CHEBI:15636"/>
        <dbReference type="ChEBI" id="CHEBI:57453"/>
        <dbReference type="ChEBI" id="CHEBI:57783"/>
        <dbReference type="ChEBI" id="CHEBI:58349"/>
        <dbReference type="ChEBI" id="CHEBI:65315"/>
        <dbReference type="ChEBI" id="CHEBI:74447"/>
        <dbReference type="EC" id="2.1.1.74"/>
    </reaction>
</comment>
<evidence type="ECO:0000256" key="12">
    <source>
        <dbReference type="SAM" id="MobiDB-lite"/>
    </source>
</evidence>
<evidence type="ECO:0000256" key="5">
    <source>
        <dbReference type="ARBA" id="ARBA00022630"/>
    </source>
</evidence>
<evidence type="ECO:0000256" key="9">
    <source>
        <dbReference type="ARBA" id="ARBA00022857"/>
    </source>
</evidence>
<dbReference type="GO" id="GO:0030488">
    <property type="term" value="P:tRNA methylation"/>
    <property type="evidence" value="ECO:0007669"/>
    <property type="project" value="TreeGrafter"/>
</dbReference>
<comment type="cofactor">
    <cofactor evidence="1 11">
        <name>FAD</name>
        <dbReference type="ChEBI" id="CHEBI:57692"/>
    </cofactor>
</comment>
<dbReference type="PANTHER" id="PTHR11806">
    <property type="entry name" value="GLUCOSE INHIBITED DIVISION PROTEIN A"/>
    <property type="match status" value="1"/>
</dbReference>
<reference evidence="14 15" key="1">
    <citation type="submission" date="2015-03" db="EMBL/GenBank/DDBJ databases">
        <title>Genome sequencing of Methylobacterium variabile DSM 16961.</title>
        <authorList>
            <person name="Chaudhry V."/>
            <person name="Patil P.B."/>
        </authorList>
    </citation>
    <scope>NUCLEOTIDE SEQUENCE [LARGE SCALE GENOMIC DNA]</scope>
    <source>
        <strain evidence="14 15">DSM 16961</strain>
    </source>
</reference>
<keyword evidence="7 11" id="KW-0819">tRNA processing</keyword>
<dbReference type="PANTHER" id="PTHR11806:SF2">
    <property type="entry name" value="METHYLENETETRAHYDROFOLATE--TRNA-(URACIL-5-)-METHYLTRANSFERASE TRMFO"/>
    <property type="match status" value="1"/>
</dbReference>
<evidence type="ECO:0000256" key="8">
    <source>
        <dbReference type="ARBA" id="ARBA00022827"/>
    </source>
</evidence>
<dbReference type="InterPro" id="IPR020595">
    <property type="entry name" value="MnmG-rel_CS"/>
</dbReference>
<dbReference type="HAMAP" id="MF_01037">
    <property type="entry name" value="TrmFO"/>
    <property type="match status" value="1"/>
</dbReference>
<dbReference type="EC" id="2.1.1.74" evidence="11"/>
<dbReference type="Gene3D" id="3.50.50.60">
    <property type="entry name" value="FAD/NAD(P)-binding domain"/>
    <property type="match status" value="2"/>
</dbReference>
<accession>A0A0J6SB20</accession>
<sequence length="475" mass="50683">MSGSDPIHVVGGGLAGSEAAWQIAEAGLPVVLHEMRPLRGTEAHQTDGLAELVCSNSFRSDDAALNAVGLLHQEMRRLGSLIMRCGDAHQVPAGGALAVDREGFSRAVTAALEAHPNVTIAREEIDGLPPASWDSVIVATGPLTAPGLAEGIRGLTGADSLAFFDAIAPIVHRDSIDMGKAWFQSRYDKAGPGGTGADYINCPLDREQYAAFISALIEGEKTSFKEWEASTPYFDGCLPIEVMAERGPETLRHGPMKPFGLTNPHNPTVKAYAIVQLRQDNALGTLYNMVGFQTKLRHAEQVRIFRTIPGLEGAEFARLGGLHRNTYLDSPRLLDATLRLKAEPRLRFAGQITGCEGYVESAAIGLMAGRFAAAERQGRTLEPLPVTTALGALIGHITGGHVSAEDAGTPRSFQPMNVNFGLFPPLDRAPKAPDGKRLRGTEKAQAKKRAMTDRARADLGAWLGEEPAPLPAAAE</sequence>
<comment type="similarity">
    <text evidence="11">Belongs to the MnmG family. TrmFO subfamily.</text>
</comment>
<dbReference type="Proteomes" id="UP000035955">
    <property type="component" value="Unassembled WGS sequence"/>
</dbReference>
<gene>
    <name evidence="11" type="primary">trmFO</name>
    <name evidence="14" type="ORF">VQ02_27215</name>
</gene>
<dbReference type="NCBIfam" id="NF003739">
    <property type="entry name" value="PRK05335.1"/>
    <property type="match status" value="1"/>
</dbReference>
<keyword evidence="6 11" id="KW-0808">Transferase</keyword>
<keyword evidence="9 11" id="KW-0521">NADP</keyword>
<comment type="function">
    <text evidence="11">Catalyzes the folate-dependent formation of 5-methyl-uridine at position 54 (M-5-U54) in all tRNAs.</text>
</comment>
<dbReference type="PROSITE" id="PS01281">
    <property type="entry name" value="GIDA_2"/>
    <property type="match status" value="1"/>
</dbReference>
<evidence type="ECO:0000256" key="6">
    <source>
        <dbReference type="ARBA" id="ARBA00022679"/>
    </source>
</evidence>
<proteinExistence type="inferred from homology"/>
<comment type="subcellular location">
    <subcellularLocation>
        <location evidence="11">Cytoplasm</location>
    </subcellularLocation>
</comment>
<evidence type="ECO:0000256" key="11">
    <source>
        <dbReference type="HAMAP-Rule" id="MF_01037"/>
    </source>
</evidence>
<dbReference type="InterPro" id="IPR036188">
    <property type="entry name" value="FAD/NAD-bd_sf"/>
</dbReference>
<feature type="region of interest" description="Disordered" evidence="12">
    <location>
        <begin position="428"/>
        <end position="454"/>
    </location>
</feature>
<dbReference type="SUPFAM" id="SSF51905">
    <property type="entry name" value="FAD/NAD(P)-binding domain"/>
    <property type="match status" value="1"/>
</dbReference>
<keyword evidence="8 11" id="KW-0274">FAD</keyword>
<protein>
    <recommendedName>
        <fullName evidence="11">Methylenetetrahydrofolate--tRNA-(uracil-5-)-methyltransferase TrmFO</fullName>
        <ecNumber evidence="11">2.1.1.74</ecNumber>
    </recommendedName>
    <alternativeName>
        <fullName evidence="11">Folate-dependent tRNA (uracil-5-)-methyltransferase</fullName>
    </alternativeName>
    <alternativeName>
        <fullName evidence="11">Folate-dependent tRNA(M-5-U54)-methyltransferase</fullName>
    </alternativeName>
</protein>
<feature type="binding site" evidence="11">
    <location>
        <begin position="11"/>
        <end position="16"/>
    </location>
    <ligand>
        <name>FAD</name>
        <dbReference type="ChEBI" id="CHEBI:57692"/>
    </ligand>
</feature>
<dbReference type="GO" id="GO:0005829">
    <property type="term" value="C:cytosol"/>
    <property type="evidence" value="ECO:0007669"/>
    <property type="project" value="TreeGrafter"/>
</dbReference>
<organism evidence="14 15">
    <name type="scientific">Methylobacterium variabile</name>
    <dbReference type="NCBI Taxonomy" id="298794"/>
    <lineage>
        <taxon>Bacteria</taxon>
        <taxon>Pseudomonadati</taxon>
        <taxon>Pseudomonadota</taxon>
        <taxon>Alphaproteobacteria</taxon>
        <taxon>Hyphomicrobiales</taxon>
        <taxon>Methylobacteriaceae</taxon>
        <taxon>Methylobacterium</taxon>
    </lineage>
</organism>
<evidence type="ECO:0000256" key="7">
    <source>
        <dbReference type="ARBA" id="ARBA00022694"/>
    </source>
</evidence>
<dbReference type="InterPro" id="IPR004417">
    <property type="entry name" value="TrmFO"/>
</dbReference>
<evidence type="ECO:0000256" key="2">
    <source>
        <dbReference type="ARBA" id="ARBA00003717"/>
    </source>
</evidence>
<evidence type="ECO:0000256" key="4">
    <source>
        <dbReference type="ARBA" id="ARBA00022603"/>
    </source>
</evidence>
<dbReference type="InterPro" id="IPR002218">
    <property type="entry name" value="MnmG-rel"/>
</dbReference>
<dbReference type="NCBIfam" id="TIGR00137">
    <property type="entry name" value="gid_trmFO"/>
    <property type="match status" value="1"/>
</dbReference>
<keyword evidence="15" id="KW-1185">Reference proteome</keyword>
<dbReference type="PATRIC" id="fig|298794.3.peg.3288"/>
<dbReference type="RefSeq" id="WP_048447365.1">
    <property type="nucleotide sequence ID" value="NZ_LABY01000213.1"/>
</dbReference>
<keyword evidence="4 11" id="KW-0489">Methyltransferase</keyword>
<dbReference type="EMBL" id="LABY01000213">
    <property type="protein sequence ID" value="KMO30947.1"/>
    <property type="molecule type" value="Genomic_DNA"/>
</dbReference>
<comment type="function">
    <text evidence="2">NAD-binding protein involved in the addition of a carboxymethylaminomethyl (cmnm) group at the wobble position (U34) of certain tRNAs, forming tRNA-cmnm(5)s(2)U34.</text>
</comment>